<dbReference type="InterPro" id="IPR005255">
    <property type="entry name" value="PdxA_fam"/>
</dbReference>
<protein>
    <recommendedName>
        <fullName evidence="6">4-hydroxythreonine-4-phosphate dehydrogenase PdxA</fullName>
    </recommendedName>
</protein>
<evidence type="ECO:0000256" key="3">
    <source>
        <dbReference type="ARBA" id="ARBA00023027"/>
    </source>
</evidence>
<dbReference type="PANTHER" id="PTHR30004:SF6">
    <property type="entry name" value="D-THREONATE 4-PHOSPHATE DEHYDROGENASE"/>
    <property type="match status" value="1"/>
</dbReference>
<dbReference type="GO" id="GO:0051287">
    <property type="term" value="F:NAD binding"/>
    <property type="evidence" value="ECO:0007669"/>
    <property type="project" value="InterPro"/>
</dbReference>
<dbReference type="SUPFAM" id="SSF53659">
    <property type="entry name" value="Isocitrate/Isopropylmalate dehydrogenase-like"/>
    <property type="match status" value="1"/>
</dbReference>
<dbReference type="EMBL" id="NFJD01000004">
    <property type="protein sequence ID" value="OUO56199.1"/>
    <property type="molecule type" value="Genomic_DNA"/>
</dbReference>
<keyword evidence="2" id="KW-0560">Oxidoreductase</keyword>
<organism evidence="4 5">
    <name type="scientific">Candidatus Avelusimicrobium gallicola</name>
    <dbReference type="NCBI Taxonomy" id="2562704"/>
    <lineage>
        <taxon>Bacteria</taxon>
        <taxon>Pseudomonadati</taxon>
        <taxon>Elusimicrobiota</taxon>
        <taxon>Elusimicrobia</taxon>
        <taxon>Elusimicrobiales</taxon>
        <taxon>Elusimicrobiaceae</taxon>
        <taxon>Candidatus Avelusimicrobium</taxon>
    </lineage>
</organism>
<reference evidence="5" key="1">
    <citation type="submission" date="2017-04" db="EMBL/GenBank/DDBJ databases">
        <title>Function of individual gut microbiota members based on whole genome sequencing of pure cultures obtained from chicken caecum.</title>
        <authorList>
            <person name="Medvecky M."/>
            <person name="Cejkova D."/>
            <person name="Polansky O."/>
            <person name="Karasova D."/>
            <person name="Kubasova T."/>
            <person name="Cizek A."/>
            <person name="Rychlik I."/>
        </authorList>
    </citation>
    <scope>NUCLEOTIDE SEQUENCE [LARGE SCALE GENOMIC DNA]</scope>
    <source>
        <strain evidence="5">An273</strain>
    </source>
</reference>
<evidence type="ECO:0000313" key="4">
    <source>
        <dbReference type="EMBL" id="OUO56199.1"/>
    </source>
</evidence>
<keyword evidence="3" id="KW-0520">NAD</keyword>
<sequence>MKPVVFITAGDPLGIGPEVTVKALKSPLVQHACSPIVIGEPCSLFRAGFSDRLARLISMDTCECLQDAPHGPTEAGGLSSFKSVELACKLALRTHCPLVTAPISKQSWSLAHIPYVGHTELLRERAGKEGLMMFVSGPIRCALVSEHFAISDLPHILTRSRVSQAARHFAQALQRLGVKHPHIAFCALNPHAGDNGKFGTEEHSVIEPVIRAMRRKGICAEGPFPADSIWAAHAHGKYDGLLCMYHDQALLGLKLAAREPIVHVTAGLKFLRTSPTHGTAFDIAGKNKANAQSMTAAILFAAARAKCPEI</sequence>
<evidence type="ECO:0000313" key="5">
    <source>
        <dbReference type="Proteomes" id="UP000196368"/>
    </source>
</evidence>
<dbReference type="PANTHER" id="PTHR30004">
    <property type="entry name" value="4-HYDROXYTHREONINE-4-PHOSPHATE DEHYDROGENASE"/>
    <property type="match status" value="1"/>
</dbReference>
<evidence type="ECO:0000256" key="2">
    <source>
        <dbReference type="ARBA" id="ARBA00023002"/>
    </source>
</evidence>
<evidence type="ECO:0008006" key="6">
    <source>
        <dbReference type="Google" id="ProtNLM"/>
    </source>
</evidence>
<gene>
    <name evidence="4" type="ORF">B5F75_06165</name>
</gene>
<dbReference type="Pfam" id="PF04166">
    <property type="entry name" value="PdxA"/>
    <property type="match status" value="1"/>
</dbReference>
<dbReference type="OrthoDB" id="9801783at2"/>
<dbReference type="Proteomes" id="UP000196368">
    <property type="component" value="Unassembled WGS sequence"/>
</dbReference>
<accession>A0A1Y4DEQ1</accession>
<name>A0A1Y4DEQ1_9BACT</name>
<dbReference type="Gene3D" id="3.40.718.10">
    <property type="entry name" value="Isopropylmalate Dehydrogenase"/>
    <property type="match status" value="1"/>
</dbReference>
<evidence type="ECO:0000256" key="1">
    <source>
        <dbReference type="ARBA" id="ARBA00022723"/>
    </source>
</evidence>
<keyword evidence="5" id="KW-1185">Reference proteome</keyword>
<keyword evidence="1" id="KW-0479">Metal-binding</keyword>
<dbReference type="AlphaFoldDB" id="A0A1Y4DEQ1"/>
<dbReference type="RefSeq" id="WP_087289039.1">
    <property type="nucleotide sequence ID" value="NZ_NFJD01000004.1"/>
</dbReference>
<proteinExistence type="predicted"/>
<dbReference type="GO" id="GO:0046872">
    <property type="term" value="F:metal ion binding"/>
    <property type="evidence" value="ECO:0007669"/>
    <property type="project" value="UniProtKB-KW"/>
</dbReference>
<comment type="caution">
    <text evidence="4">The sequence shown here is derived from an EMBL/GenBank/DDBJ whole genome shotgun (WGS) entry which is preliminary data.</text>
</comment>
<dbReference type="GO" id="GO:0016491">
    <property type="term" value="F:oxidoreductase activity"/>
    <property type="evidence" value="ECO:0007669"/>
    <property type="project" value="UniProtKB-KW"/>
</dbReference>